<evidence type="ECO:0000313" key="1">
    <source>
        <dbReference type="Ensembl" id="ENSSSCP00050006986.1"/>
    </source>
</evidence>
<protein>
    <submittedName>
        <fullName evidence="1">Uncharacterized protein</fullName>
    </submittedName>
</protein>
<name>A0A8D1JYF1_PIG</name>
<sequence>MVRDLNRQVSKEDIQMAKKHVKRCSTSLIIREMQIKTTLRYPLTPARMAIIQKSTNSKCWRGYGEKGTLVHCWWDCKLVQPLGKAVWRFLRKLNIELPFDPAIPLLGIYPEKTTTRKDACTPMFIAALFTIAKTWKQPKCPMTEEWIKKRWYIYTMEYYSDIKKK</sequence>
<dbReference type="Proteomes" id="UP000694571">
    <property type="component" value="Unplaced"/>
</dbReference>
<organism evidence="1 2">
    <name type="scientific">Sus scrofa</name>
    <name type="common">Pig</name>
    <dbReference type="NCBI Taxonomy" id="9823"/>
    <lineage>
        <taxon>Eukaryota</taxon>
        <taxon>Metazoa</taxon>
        <taxon>Chordata</taxon>
        <taxon>Craniata</taxon>
        <taxon>Vertebrata</taxon>
        <taxon>Euteleostomi</taxon>
        <taxon>Mammalia</taxon>
        <taxon>Eutheria</taxon>
        <taxon>Laurasiatheria</taxon>
        <taxon>Artiodactyla</taxon>
        <taxon>Suina</taxon>
        <taxon>Suidae</taxon>
        <taxon>Sus</taxon>
    </lineage>
</organism>
<proteinExistence type="predicted"/>
<evidence type="ECO:0000313" key="2">
    <source>
        <dbReference type="Proteomes" id="UP000694571"/>
    </source>
</evidence>
<dbReference type="Ensembl" id="ENSSSCT00050017014.1">
    <property type="protein sequence ID" value="ENSSSCP00050006986.1"/>
    <property type="gene ID" value="ENSSSCG00050012632.1"/>
</dbReference>
<dbReference type="AlphaFoldDB" id="A0A8D1JYF1"/>
<reference evidence="1" key="1">
    <citation type="submission" date="2025-08" db="UniProtKB">
        <authorList>
            <consortium name="Ensembl"/>
        </authorList>
    </citation>
    <scope>IDENTIFICATION</scope>
</reference>
<accession>A0A8D1JYF1</accession>